<reference evidence="1" key="1">
    <citation type="journal article" date="2008" name="Nature">
        <title>The amphioxus genome and the evolution of the chordate karyotype.</title>
        <authorList>
            <consortium name="US DOE Joint Genome Institute (JGI-PGF)"/>
            <person name="Putnam N.H."/>
            <person name="Butts T."/>
            <person name="Ferrier D.E.K."/>
            <person name="Furlong R.F."/>
            <person name="Hellsten U."/>
            <person name="Kawashima T."/>
            <person name="Robinson-Rechavi M."/>
            <person name="Shoguchi E."/>
            <person name="Terry A."/>
            <person name="Yu J.-K."/>
            <person name="Benito-Gutierrez E.L."/>
            <person name="Dubchak I."/>
            <person name="Garcia-Fernandez J."/>
            <person name="Gibson-Brown J.J."/>
            <person name="Grigoriev I.V."/>
            <person name="Horton A.C."/>
            <person name="de Jong P.J."/>
            <person name="Jurka J."/>
            <person name="Kapitonov V.V."/>
            <person name="Kohara Y."/>
            <person name="Kuroki Y."/>
            <person name="Lindquist E."/>
            <person name="Lucas S."/>
            <person name="Osoegawa K."/>
            <person name="Pennacchio L.A."/>
            <person name="Salamov A.A."/>
            <person name="Satou Y."/>
            <person name="Sauka-Spengler T."/>
            <person name="Schmutz J."/>
            <person name="Shin-I T."/>
            <person name="Toyoda A."/>
            <person name="Bronner-Fraser M."/>
            <person name="Fujiyama A."/>
            <person name="Holland L.Z."/>
            <person name="Holland P.W.H."/>
            <person name="Satoh N."/>
            <person name="Rokhsar D.S."/>
        </authorList>
    </citation>
    <scope>NUCLEOTIDE SEQUENCE [LARGE SCALE GENOMIC DNA]</scope>
    <source>
        <strain evidence="1">S238N-H82</strain>
        <tissue evidence="1">Testes</tissue>
    </source>
</reference>
<protein>
    <submittedName>
        <fullName evidence="1">Uncharacterized protein</fullName>
    </submittedName>
</protein>
<accession>C3YM06</accession>
<dbReference type="InParanoid" id="C3YM06"/>
<dbReference type="AlphaFoldDB" id="C3YM06"/>
<evidence type="ECO:0000313" key="1">
    <source>
        <dbReference type="EMBL" id="EEN58600.1"/>
    </source>
</evidence>
<organism>
    <name type="scientific">Branchiostoma floridae</name>
    <name type="common">Florida lancelet</name>
    <name type="synonym">Amphioxus</name>
    <dbReference type="NCBI Taxonomy" id="7739"/>
    <lineage>
        <taxon>Eukaryota</taxon>
        <taxon>Metazoa</taxon>
        <taxon>Chordata</taxon>
        <taxon>Cephalochordata</taxon>
        <taxon>Leptocardii</taxon>
        <taxon>Amphioxiformes</taxon>
        <taxon>Branchiostomatidae</taxon>
        <taxon>Branchiostoma</taxon>
    </lineage>
</organism>
<name>C3YM06_BRAFL</name>
<proteinExistence type="predicted"/>
<dbReference type="EMBL" id="GG666529">
    <property type="protein sequence ID" value="EEN58600.1"/>
    <property type="molecule type" value="Genomic_DNA"/>
</dbReference>
<gene>
    <name evidence="1" type="ORF">BRAFLDRAFT_81851</name>
</gene>
<sequence>MRSAREKGWGIYVSKALEVRYLAKRVGPENKCSSAGWRQGTQGDRFSPLVARHMPDIPDKQDEIDNLARHCGDAEEVFQAIRVRAKGYGCNYGGPGEPNCGLSLILVVFDVVRHRSDSSPRSGVPPPGSDLCLLSTPTACTTDALNGLYLVSNWAFSTAMQDGQWWNPAFYVTKNKRFDFPCLLAVPPPVMPLCSRRPKDHCPLTNKIMANTYHHHGCYPPCICRRGKSAGSE</sequence>